<comment type="subcellular location">
    <subcellularLocation>
        <location evidence="1">Nucleus</location>
    </subcellularLocation>
</comment>
<dbReference type="PROSITE" id="PS51143">
    <property type="entry name" value="MT_A70"/>
    <property type="match status" value="1"/>
</dbReference>
<evidence type="ECO:0000256" key="2">
    <source>
        <dbReference type="ARBA" id="ARBA00023242"/>
    </source>
</evidence>
<feature type="compositionally biased region" description="Basic and acidic residues" evidence="4">
    <location>
        <begin position="357"/>
        <end position="475"/>
    </location>
</feature>
<feature type="compositionally biased region" description="Basic and acidic residues" evidence="4">
    <location>
        <begin position="323"/>
        <end position="333"/>
    </location>
</feature>
<feature type="compositionally biased region" description="Basic and acidic residues" evidence="4">
    <location>
        <begin position="206"/>
        <end position="289"/>
    </location>
</feature>
<feature type="compositionally biased region" description="Basic and acidic residues" evidence="4">
    <location>
        <begin position="90"/>
        <end position="109"/>
    </location>
</feature>
<feature type="compositionally biased region" description="Basic residues" evidence="4">
    <location>
        <begin position="37"/>
        <end position="47"/>
    </location>
</feature>
<keyword evidence="2" id="KW-0539">Nucleus</keyword>
<feature type="compositionally biased region" description="Basic and acidic residues" evidence="4">
    <location>
        <begin position="1"/>
        <end position="28"/>
    </location>
</feature>
<feature type="compositionally biased region" description="Basic and acidic residues" evidence="4">
    <location>
        <begin position="59"/>
        <end position="74"/>
    </location>
</feature>
<organism evidence="5 6">
    <name type="scientific">Rhamnella rubrinervis</name>
    <dbReference type="NCBI Taxonomy" id="2594499"/>
    <lineage>
        <taxon>Eukaryota</taxon>
        <taxon>Viridiplantae</taxon>
        <taxon>Streptophyta</taxon>
        <taxon>Embryophyta</taxon>
        <taxon>Tracheophyta</taxon>
        <taxon>Spermatophyta</taxon>
        <taxon>Magnoliopsida</taxon>
        <taxon>eudicotyledons</taxon>
        <taxon>Gunneridae</taxon>
        <taxon>Pentapetalae</taxon>
        <taxon>rosids</taxon>
        <taxon>fabids</taxon>
        <taxon>Rosales</taxon>
        <taxon>Rhamnaceae</taxon>
        <taxon>rhamnoid group</taxon>
        <taxon>Rhamneae</taxon>
        <taxon>Rhamnella</taxon>
    </lineage>
</organism>
<feature type="compositionally biased region" description="Basic and acidic residues" evidence="4">
    <location>
        <begin position="535"/>
        <end position="544"/>
    </location>
</feature>
<dbReference type="PROSITE" id="PS51592">
    <property type="entry name" value="SAM_MTA70L_2"/>
    <property type="match status" value="1"/>
</dbReference>
<dbReference type="InterPro" id="IPR029063">
    <property type="entry name" value="SAM-dependent_MTases_sf"/>
</dbReference>
<feature type="compositionally biased region" description="Basic and acidic residues" evidence="4">
    <location>
        <begin position="295"/>
        <end position="313"/>
    </location>
</feature>
<proteinExistence type="inferred from homology"/>
<dbReference type="GO" id="GO:0036396">
    <property type="term" value="C:RNA N6-methyladenosine methyltransferase complex"/>
    <property type="evidence" value="ECO:0007669"/>
    <property type="project" value="TreeGrafter"/>
</dbReference>
<dbReference type="PANTHER" id="PTHR13107">
    <property type="entry name" value="N6-ADENOSINE-METHYLTRANSFERASE NON-CATALYTIC SUBUNIT"/>
    <property type="match status" value="1"/>
</dbReference>
<feature type="compositionally biased region" description="Gly residues" evidence="4">
    <location>
        <begin position="623"/>
        <end position="635"/>
    </location>
</feature>
<dbReference type="SUPFAM" id="SSF53335">
    <property type="entry name" value="S-adenosyl-L-methionine-dependent methyltransferases"/>
    <property type="match status" value="1"/>
</dbReference>
<name>A0A8K0GSS9_9ROSA</name>
<protein>
    <recommendedName>
        <fullName evidence="7">Methyltransferase-like protein 1</fullName>
    </recommendedName>
</protein>
<dbReference type="InterPro" id="IPR045123">
    <property type="entry name" value="METTL14-like"/>
</dbReference>
<feature type="region of interest" description="Disordered" evidence="4">
    <location>
        <begin position="1"/>
        <end position="647"/>
    </location>
</feature>
<dbReference type="Pfam" id="PF05063">
    <property type="entry name" value="MT-A70"/>
    <property type="match status" value="1"/>
</dbReference>
<evidence type="ECO:0000313" key="6">
    <source>
        <dbReference type="Proteomes" id="UP000796880"/>
    </source>
</evidence>
<evidence type="ECO:0000313" key="5">
    <source>
        <dbReference type="EMBL" id="KAF3432955.1"/>
    </source>
</evidence>
<dbReference type="Proteomes" id="UP000796880">
    <property type="component" value="Unassembled WGS sequence"/>
</dbReference>
<feature type="compositionally biased region" description="Polar residues" evidence="4">
    <location>
        <begin position="478"/>
        <end position="488"/>
    </location>
</feature>
<keyword evidence="6" id="KW-1185">Reference proteome</keyword>
<dbReference type="PANTHER" id="PTHR13107:SF0">
    <property type="entry name" value="N6-ADENOSINE-METHYLTRANSFERASE NON-CATALYTIC SUBUNIT"/>
    <property type="match status" value="1"/>
</dbReference>
<feature type="compositionally biased region" description="Low complexity" evidence="4">
    <location>
        <begin position="590"/>
        <end position="604"/>
    </location>
</feature>
<reference evidence="5" key="1">
    <citation type="submission" date="2020-03" db="EMBL/GenBank/DDBJ databases">
        <title>A high-quality chromosome-level genome assembly of a woody plant with both climbing and erect habits, Rhamnella rubrinervis.</title>
        <authorList>
            <person name="Lu Z."/>
            <person name="Yang Y."/>
            <person name="Zhu X."/>
            <person name="Sun Y."/>
        </authorList>
    </citation>
    <scope>NUCLEOTIDE SEQUENCE</scope>
    <source>
        <strain evidence="5">BYM</strain>
        <tissue evidence="5">Leaf</tissue>
    </source>
</reference>
<accession>A0A8K0GSS9</accession>
<sequence length="1190" mass="133440">MESPEHSQGHAKRDMEDRTDVRSDRAVDNDELEGIDKRKHRSSRSRKSGNGDDNEGLDDSGRRKSYGDRNEGRKRSGGSARADSEEDDYDSRKELRSKQIKKKQEESSLEKLSSWYQDGETESKQDGGEKSGSRGQSRSEETERRKMTSKISEHESSQSRSKSKEENSLDVELEKVLDRDSRHSDRRESGRDKRHGSSEQTRSSRRRWDESDGARKAEESYYERAGSRSGKASDKYESSRERSTSARNETSESKSRGLDSSSERGIKSNNREERKADVEKSRSKGRSEPIEEDNRDSPITREDKSGREKTEKHRQQRTPTGRDVSESHKKSVNADEDGNGWMRDKGVGEVGNANRSRTPERSRRQYRDSEHSEVDYERSFKRKEFEKDGYKDDRSKGRDDSWSERTRDREGSKESWKRRQNSSDDKESKNGDIVYDHGREWELPRHGRERADGERHNERPHGRSGNRKDGSRGEAVKTLSNFGISNENYDVIEIQTKPLDYGRAESGSNYSRRTEVGQQTDIKSAPNDEEWAYLPDDRMRKTDKYGPGPLNENLKERYPDDGTPMRDQNSWRDDFDYHGGKGRGQKGAISGRSGSSQGSGSGSQPPYGNQELGSFNRPTPQGLKGGRAGRGGRGRPTGRDNQQVGIPLPIMGSPFGPLGMPPPGPMQPLTPSMSPAPGPPISPGVFIPPFSPPVWPGPRGVDMNMLAVPPGPSGPRFPPNIGTPANSAMYFNQPGPGRGVHPSMSGPGFNAAGPMGRGPPADKTPGGWVPPKNSGPPGKAPSRGEQNDYSQNFVDTGMRPQNFIRELELTNVVEDYPKLRELIQKKDEIVSKSASPPMYYKCDLKDFELSPEFFGTKFDVILIDPPWEEYVHRAPGVADHMEYWTFEEIMNLKIEAIADTPSFIFLWVGDGAGLEQGRQCLKKWGFRRCEDICWVKTNKSNATPGLRHDSHTLFHHSKEHCLMGIKGTVRRSTDGHIIHANIDTDVIIAEEPPYGSTQKPEDMYRIIEHFALGRRRLELFGEDHNIRSGWLTVGKGLSSSNFNSEAYVRSFADKDGKVWQGGGGRNPPPEAPHLVVTTPEIEALRPKSPMKNQQQLQQQSSSISITTTNSANRRAAGNSPQNPTALSLNQESSSSNPATPAPWGSPLEGFKGREGCNMPSDDKLFDMYAYSGQPNGEYLEFETHRQMNLL</sequence>
<comment type="similarity">
    <text evidence="3">Belongs to the MT-A70-like family.</text>
</comment>
<feature type="region of interest" description="Disordered" evidence="4">
    <location>
        <begin position="1109"/>
        <end position="1158"/>
    </location>
</feature>
<dbReference type="GO" id="GO:0005634">
    <property type="term" value="C:nucleus"/>
    <property type="evidence" value="ECO:0007669"/>
    <property type="project" value="UniProtKB-SubCell"/>
</dbReference>
<feature type="compositionally biased region" description="Polar residues" evidence="4">
    <location>
        <begin position="506"/>
        <end position="522"/>
    </location>
</feature>
<dbReference type="InterPro" id="IPR007757">
    <property type="entry name" value="MT-A70-like"/>
</dbReference>
<feature type="compositionally biased region" description="Basic and acidic residues" evidence="4">
    <location>
        <begin position="553"/>
        <end position="579"/>
    </location>
</feature>
<dbReference type="OrthoDB" id="14833at2759"/>
<evidence type="ECO:0000256" key="1">
    <source>
        <dbReference type="ARBA" id="ARBA00004123"/>
    </source>
</evidence>
<dbReference type="InterPro" id="IPR002052">
    <property type="entry name" value="DNA_methylase_N6_adenine_CS"/>
</dbReference>
<evidence type="ECO:0000256" key="3">
    <source>
        <dbReference type="PROSITE-ProRule" id="PRU00489"/>
    </source>
</evidence>
<dbReference type="PROSITE" id="PS00092">
    <property type="entry name" value="N6_MTASE"/>
    <property type="match status" value="1"/>
</dbReference>
<dbReference type="GO" id="GO:0008168">
    <property type="term" value="F:methyltransferase activity"/>
    <property type="evidence" value="ECO:0007669"/>
    <property type="project" value="InterPro"/>
</dbReference>
<evidence type="ECO:0008006" key="7">
    <source>
        <dbReference type="Google" id="ProtNLM"/>
    </source>
</evidence>
<feature type="compositionally biased region" description="Basic and acidic residues" evidence="4">
    <location>
        <begin position="121"/>
        <end position="197"/>
    </location>
</feature>
<feature type="compositionally biased region" description="Polar residues" evidence="4">
    <location>
        <begin position="1118"/>
        <end position="1138"/>
    </location>
</feature>
<comment type="caution">
    <text evidence="5">The sequence shown here is derived from an EMBL/GenBank/DDBJ whole genome shotgun (WGS) entry which is preliminary data.</text>
</comment>
<evidence type="ECO:0000256" key="4">
    <source>
        <dbReference type="SAM" id="MobiDB-lite"/>
    </source>
</evidence>
<gene>
    <name evidence="5" type="ORF">FNV43_RR24057</name>
</gene>
<feature type="region of interest" description="Disordered" evidence="4">
    <location>
        <begin position="737"/>
        <end position="789"/>
    </location>
</feature>
<dbReference type="GO" id="GO:0003729">
    <property type="term" value="F:mRNA binding"/>
    <property type="evidence" value="ECO:0007669"/>
    <property type="project" value="TreeGrafter"/>
</dbReference>
<dbReference type="EMBL" id="VOIH02000011">
    <property type="protein sequence ID" value="KAF3432955.1"/>
    <property type="molecule type" value="Genomic_DNA"/>
</dbReference>
<dbReference type="GO" id="GO:0032259">
    <property type="term" value="P:methylation"/>
    <property type="evidence" value="ECO:0007669"/>
    <property type="project" value="InterPro"/>
</dbReference>
<dbReference type="AlphaFoldDB" id="A0A8K0GSS9"/>